<dbReference type="PANTHER" id="PTHR18901">
    <property type="entry name" value="2-DEOXYGLUCOSE-6-PHOSPHATE PHOSPHATASE 2"/>
    <property type="match status" value="1"/>
</dbReference>
<sequence>MANYKNVTHCLFDMDGLLIDTEYRYTEAYNKVLNKYGKNFSWELKASIMGFHFNEAAKRVVEFLELPITPEELMDQVTPYYDILFPDSQLMPDSESVYKTIYNKIISKFGHNYEGEVVFQVLGRPEAVGINLIIDYFKLPLSFEEQQIYRIQNVMYHFLNLLSSRAERLLRHLVKHNIPIALATSSSEKSYELKTRKLKPFFELFHHRVLGGSDPDVKHGKPAPDIFLVAASRFSDSNPVQPSQVLQWLVVLASEEFLLTQD</sequence>
<keyword evidence="2" id="KW-1185">Reference proteome</keyword>
<dbReference type="SFLD" id="SFLDG01129">
    <property type="entry name" value="C1.5:_HAD__Beta-PGM__Phosphata"/>
    <property type="match status" value="1"/>
</dbReference>
<dbReference type="Proteomes" id="UP000786811">
    <property type="component" value="Unassembled WGS sequence"/>
</dbReference>
<dbReference type="InterPro" id="IPR023198">
    <property type="entry name" value="PGP-like_dom2"/>
</dbReference>
<accession>A0A8J2HPQ7</accession>
<proteinExistence type="predicted"/>
<dbReference type="Gene3D" id="3.40.50.1000">
    <property type="entry name" value="HAD superfamily/HAD-like"/>
    <property type="match status" value="1"/>
</dbReference>
<dbReference type="InterPro" id="IPR036412">
    <property type="entry name" value="HAD-like_sf"/>
</dbReference>
<dbReference type="InterPro" id="IPR023214">
    <property type="entry name" value="HAD_sf"/>
</dbReference>
<dbReference type="OrthoDB" id="40579at2759"/>
<dbReference type="GO" id="GO:0016791">
    <property type="term" value="F:phosphatase activity"/>
    <property type="evidence" value="ECO:0007669"/>
    <property type="project" value="TreeGrafter"/>
</dbReference>
<dbReference type="EMBL" id="CAJNRD030001123">
    <property type="protein sequence ID" value="CAG5101765.1"/>
    <property type="molecule type" value="Genomic_DNA"/>
</dbReference>
<gene>
    <name evidence="1" type="ORF">HICCMSTLAB_LOCUS10666</name>
</gene>
<dbReference type="Gene3D" id="1.10.150.240">
    <property type="entry name" value="Putative phosphatase, domain 2"/>
    <property type="match status" value="2"/>
</dbReference>
<protein>
    <submittedName>
        <fullName evidence="1">Similar to PUDP: Pseudouridine-5'-phosphatase (Homo sapiens)</fullName>
    </submittedName>
</protein>
<dbReference type="Pfam" id="PF00702">
    <property type="entry name" value="Hydrolase"/>
    <property type="match status" value="1"/>
</dbReference>
<dbReference type="AlphaFoldDB" id="A0A8J2HPQ7"/>
<dbReference type="PANTHER" id="PTHR18901:SF38">
    <property type="entry name" value="PSEUDOURIDINE-5'-PHOSPHATASE"/>
    <property type="match status" value="1"/>
</dbReference>
<organism evidence="1 2">
    <name type="scientific">Cotesia congregata</name>
    <name type="common">Parasitoid wasp</name>
    <name type="synonym">Apanteles congregatus</name>
    <dbReference type="NCBI Taxonomy" id="51543"/>
    <lineage>
        <taxon>Eukaryota</taxon>
        <taxon>Metazoa</taxon>
        <taxon>Ecdysozoa</taxon>
        <taxon>Arthropoda</taxon>
        <taxon>Hexapoda</taxon>
        <taxon>Insecta</taxon>
        <taxon>Pterygota</taxon>
        <taxon>Neoptera</taxon>
        <taxon>Endopterygota</taxon>
        <taxon>Hymenoptera</taxon>
        <taxon>Apocrita</taxon>
        <taxon>Ichneumonoidea</taxon>
        <taxon>Braconidae</taxon>
        <taxon>Microgastrinae</taxon>
        <taxon>Cotesia</taxon>
    </lineage>
</organism>
<reference evidence="1" key="1">
    <citation type="submission" date="2021-04" db="EMBL/GenBank/DDBJ databases">
        <authorList>
            <person name="Chebbi M.A.C M."/>
        </authorList>
    </citation>
    <scope>NUCLEOTIDE SEQUENCE</scope>
</reference>
<dbReference type="SUPFAM" id="SSF56784">
    <property type="entry name" value="HAD-like"/>
    <property type="match status" value="2"/>
</dbReference>
<dbReference type="SFLD" id="SFLDS00003">
    <property type="entry name" value="Haloacid_Dehalogenase"/>
    <property type="match status" value="1"/>
</dbReference>
<name>A0A8J2HPQ7_COTCN</name>
<evidence type="ECO:0000313" key="1">
    <source>
        <dbReference type="EMBL" id="CAG5101765.1"/>
    </source>
</evidence>
<dbReference type="FunFam" id="1.10.150.240:FF:000001">
    <property type="entry name" value="Haloacid dehalogenase-like hydrolase domain"/>
    <property type="match status" value="1"/>
</dbReference>
<comment type="caution">
    <text evidence="1">The sequence shown here is derived from an EMBL/GenBank/DDBJ whole genome shotgun (WGS) entry which is preliminary data.</text>
</comment>
<evidence type="ECO:0000313" key="2">
    <source>
        <dbReference type="Proteomes" id="UP000786811"/>
    </source>
</evidence>